<proteinExistence type="predicted"/>
<dbReference type="EMBL" id="GGEC01069900">
    <property type="protein sequence ID" value="MBX50384.1"/>
    <property type="molecule type" value="Transcribed_RNA"/>
</dbReference>
<name>A0A2P2P6L3_RHIMU</name>
<evidence type="ECO:0000313" key="1">
    <source>
        <dbReference type="EMBL" id="MBX50384.1"/>
    </source>
</evidence>
<organism evidence="1">
    <name type="scientific">Rhizophora mucronata</name>
    <name type="common">Asiatic mangrove</name>
    <dbReference type="NCBI Taxonomy" id="61149"/>
    <lineage>
        <taxon>Eukaryota</taxon>
        <taxon>Viridiplantae</taxon>
        <taxon>Streptophyta</taxon>
        <taxon>Embryophyta</taxon>
        <taxon>Tracheophyta</taxon>
        <taxon>Spermatophyta</taxon>
        <taxon>Magnoliopsida</taxon>
        <taxon>eudicotyledons</taxon>
        <taxon>Gunneridae</taxon>
        <taxon>Pentapetalae</taxon>
        <taxon>rosids</taxon>
        <taxon>fabids</taxon>
        <taxon>Malpighiales</taxon>
        <taxon>Rhizophoraceae</taxon>
        <taxon>Rhizophora</taxon>
    </lineage>
</organism>
<sequence>MGSYTIDVITINPSSQFKVDSMPDFLRYHACFFLAKRECR</sequence>
<dbReference type="AlphaFoldDB" id="A0A2P2P6L3"/>
<accession>A0A2P2P6L3</accession>
<protein>
    <submittedName>
        <fullName evidence="1">Uncharacterized protein</fullName>
    </submittedName>
</protein>
<reference evidence="1" key="1">
    <citation type="submission" date="2018-02" db="EMBL/GenBank/DDBJ databases">
        <title>Rhizophora mucronata_Transcriptome.</title>
        <authorList>
            <person name="Meera S.P."/>
            <person name="Sreeshan A."/>
            <person name="Augustine A."/>
        </authorList>
    </citation>
    <scope>NUCLEOTIDE SEQUENCE</scope>
    <source>
        <tissue evidence="1">Leaf</tissue>
    </source>
</reference>